<comment type="caution">
    <text evidence="2">The sequence shown here is derived from an EMBL/GenBank/DDBJ whole genome shotgun (WGS) entry which is preliminary data.</text>
</comment>
<dbReference type="PROSITE" id="PS50097">
    <property type="entry name" value="BTB"/>
    <property type="match status" value="1"/>
</dbReference>
<keyword evidence="3" id="KW-1185">Reference proteome</keyword>
<gene>
    <name evidence="2" type="ORF">AWRI4233_LOCUS2083</name>
</gene>
<dbReference type="Gene3D" id="3.30.710.10">
    <property type="entry name" value="Potassium Channel Kv1.1, Chain A"/>
    <property type="match status" value="1"/>
</dbReference>
<reference evidence="2" key="1">
    <citation type="submission" date="2020-06" db="EMBL/GenBank/DDBJ databases">
        <authorList>
            <person name="Onetto C."/>
        </authorList>
    </citation>
    <scope>NUCLEOTIDE SEQUENCE</scope>
</reference>
<accession>A0A9N8JJ38</accession>
<dbReference type="PANTHER" id="PTHR47843">
    <property type="entry name" value="BTB DOMAIN-CONTAINING PROTEIN-RELATED"/>
    <property type="match status" value="1"/>
</dbReference>
<evidence type="ECO:0000259" key="1">
    <source>
        <dbReference type="PROSITE" id="PS50097"/>
    </source>
</evidence>
<dbReference type="PANTHER" id="PTHR47843:SF2">
    <property type="entry name" value="BTB DOMAIN-CONTAINING PROTEIN"/>
    <property type="match status" value="1"/>
</dbReference>
<organism evidence="2 3">
    <name type="scientific">Aureobasidium mustum</name>
    <dbReference type="NCBI Taxonomy" id="2773714"/>
    <lineage>
        <taxon>Eukaryota</taxon>
        <taxon>Fungi</taxon>
        <taxon>Dikarya</taxon>
        <taxon>Ascomycota</taxon>
        <taxon>Pezizomycotina</taxon>
        <taxon>Dothideomycetes</taxon>
        <taxon>Dothideomycetidae</taxon>
        <taxon>Dothideales</taxon>
        <taxon>Saccotheciaceae</taxon>
        <taxon>Aureobasidium</taxon>
    </lineage>
</organism>
<dbReference type="InterPro" id="IPR000210">
    <property type="entry name" value="BTB/POZ_dom"/>
</dbReference>
<protein>
    <recommendedName>
        <fullName evidence="1">BTB domain-containing protein</fullName>
    </recommendedName>
</protein>
<dbReference type="InterPro" id="IPR011333">
    <property type="entry name" value="SKP1/BTB/POZ_sf"/>
</dbReference>
<dbReference type="OrthoDB" id="1022638at2759"/>
<evidence type="ECO:0000313" key="2">
    <source>
        <dbReference type="EMBL" id="CAD0089132.1"/>
    </source>
</evidence>
<dbReference type="EMBL" id="CAIJEO010000003">
    <property type="protein sequence ID" value="CAD0089132.1"/>
    <property type="molecule type" value="Genomic_DNA"/>
</dbReference>
<dbReference type="AlphaFoldDB" id="A0A9N8JJ38"/>
<feature type="domain" description="BTB" evidence="1">
    <location>
        <begin position="7"/>
        <end position="79"/>
    </location>
</feature>
<proteinExistence type="predicted"/>
<sequence>MASQHREDYVLIEIHEDTKLYTFQFLKDVICSVSPFFQKAFQGYFLESRTKVIDISDVAVENFRIFAKWVTTGQLEQQPLDIMLELYVMADRLDIPTFRGAIIDNLTSYHCFKFDFEVPDTLLIVFMMENIPKSLPIHALLATAVARVLYHKPEGLEYLPYGFAVRVQNYLDKPYGICDACLDHDQDHDHDGETHNIADNCEHFFNQPSDFDPHRYQEG</sequence>
<dbReference type="SUPFAM" id="SSF54695">
    <property type="entry name" value="POZ domain"/>
    <property type="match status" value="1"/>
</dbReference>
<dbReference type="Proteomes" id="UP000714618">
    <property type="component" value="Unassembled WGS sequence"/>
</dbReference>
<dbReference type="Pfam" id="PF00651">
    <property type="entry name" value="BTB"/>
    <property type="match status" value="1"/>
</dbReference>
<evidence type="ECO:0000313" key="3">
    <source>
        <dbReference type="Proteomes" id="UP000714618"/>
    </source>
</evidence>
<dbReference type="CDD" id="cd18186">
    <property type="entry name" value="BTB_POZ_ZBTB_KLHL-like"/>
    <property type="match status" value="1"/>
</dbReference>
<name>A0A9N8JJ38_9PEZI</name>